<dbReference type="Gene3D" id="3.40.50.300">
    <property type="entry name" value="P-loop containing nucleotide triphosphate hydrolases"/>
    <property type="match status" value="1"/>
</dbReference>
<proteinExistence type="predicted"/>
<organism evidence="3 4">
    <name type="scientific">Polarella glacialis</name>
    <name type="common">Dinoflagellate</name>
    <dbReference type="NCBI Taxonomy" id="89957"/>
    <lineage>
        <taxon>Eukaryota</taxon>
        <taxon>Sar</taxon>
        <taxon>Alveolata</taxon>
        <taxon>Dinophyceae</taxon>
        <taxon>Suessiales</taxon>
        <taxon>Suessiaceae</taxon>
        <taxon>Polarella</taxon>
    </lineage>
</organism>
<dbReference type="AlphaFoldDB" id="A0A813K105"/>
<dbReference type="Pfam" id="PF02263">
    <property type="entry name" value="GBP"/>
    <property type="match status" value="1"/>
</dbReference>
<evidence type="ECO:0000313" key="4">
    <source>
        <dbReference type="Proteomes" id="UP000626109"/>
    </source>
</evidence>
<accession>A0A813K105</accession>
<dbReference type="Proteomes" id="UP000626109">
    <property type="component" value="Unassembled WGS sequence"/>
</dbReference>
<comment type="caution">
    <text evidence="3">The sequence shown here is derived from an EMBL/GenBank/DDBJ whole genome shotgun (WGS) entry which is preliminary data.</text>
</comment>
<name>A0A813K105_POLGL</name>
<dbReference type="PANTHER" id="PTHR10751">
    <property type="entry name" value="GUANYLATE BINDING PROTEIN"/>
    <property type="match status" value="1"/>
</dbReference>
<dbReference type="InterPro" id="IPR015894">
    <property type="entry name" value="Guanylate-bd_N"/>
</dbReference>
<sequence>ANAVLRAENGFVNTVVVCGRLRTGKSYLMNSLIGESCFGVSSQARSFTRGVDLCPRLLAAEDLGGQVGGPRIAFTDLEGQGDKGAAQDLKLATPLLLISKAVLLQELCPTGPSKESILESLQLMMLAANFVAERKDRRGLFGCLHVILRDCMQDEAECHSIIFDIEDENDAETDEQAQAMAKRNQVRKAIALSFEATPHVWCLPKLAEDTAPEDYRKAPEFFIAKIHEIRSALAEQLAQPKLLDGRPLTGGVIAALMPELAEAMRSDAPALNPPSIIERVAEAEAKRASVDVLRQAEQDLLCISGSLPLAIADLCEALEVARTRLSEALDARLVALGVCSAADEAKASFLSEVLCRSQGLMAKNGEILEELAAKVRKEFSSRAEDLLAAIPLPLAQSRLELEIVSIRDAIFGAELEGRMAVLPEGLRQLVRDSIAGLMRECEDQRRKLNEKEQSRRRSGWLRLGAFGTALAALVAAAVLVAAPGGGGSALQTPPSFAPQNWQELLAARCTSMPGCEHWLQKLWPELFREAEAARIRKEEEAREVEAERQRRSKEAEDERRRLQAEAEAEAAFQRMLLLQDAETRKIAGLGVGALGTSLALLRRFR</sequence>
<reference evidence="3" key="1">
    <citation type="submission" date="2021-02" db="EMBL/GenBank/DDBJ databases">
        <authorList>
            <person name="Dougan E. K."/>
            <person name="Rhodes N."/>
            <person name="Thang M."/>
            <person name="Chan C."/>
        </authorList>
    </citation>
    <scope>NUCLEOTIDE SEQUENCE</scope>
</reference>
<feature type="domain" description="Guanylate-binding protein N-terminal" evidence="2">
    <location>
        <begin position="7"/>
        <end position="86"/>
    </location>
</feature>
<evidence type="ECO:0000313" key="3">
    <source>
        <dbReference type="EMBL" id="CAE8689851.1"/>
    </source>
</evidence>
<dbReference type="GO" id="GO:0003924">
    <property type="term" value="F:GTPase activity"/>
    <property type="evidence" value="ECO:0007669"/>
    <property type="project" value="InterPro"/>
</dbReference>
<feature type="non-terminal residue" evidence="3">
    <location>
        <position position="605"/>
    </location>
</feature>
<feature type="region of interest" description="Disordered" evidence="1">
    <location>
        <begin position="538"/>
        <end position="558"/>
    </location>
</feature>
<dbReference type="InterPro" id="IPR027417">
    <property type="entry name" value="P-loop_NTPase"/>
</dbReference>
<dbReference type="GO" id="GO:0005525">
    <property type="term" value="F:GTP binding"/>
    <property type="evidence" value="ECO:0007669"/>
    <property type="project" value="InterPro"/>
</dbReference>
<gene>
    <name evidence="3" type="ORF">PGLA2088_LOCUS26655</name>
</gene>
<dbReference type="EMBL" id="CAJNNW010027144">
    <property type="protein sequence ID" value="CAE8689851.1"/>
    <property type="molecule type" value="Genomic_DNA"/>
</dbReference>
<dbReference type="SUPFAM" id="SSF52540">
    <property type="entry name" value="P-loop containing nucleoside triphosphate hydrolases"/>
    <property type="match status" value="1"/>
</dbReference>
<evidence type="ECO:0000256" key="1">
    <source>
        <dbReference type="SAM" id="MobiDB-lite"/>
    </source>
</evidence>
<dbReference type="CDD" id="cd00882">
    <property type="entry name" value="Ras_like_GTPase"/>
    <property type="match status" value="1"/>
</dbReference>
<evidence type="ECO:0000259" key="2">
    <source>
        <dbReference type="Pfam" id="PF02263"/>
    </source>
</evidence>
<protein>
    <recommendedName>
        <fullName evidence="2">Guanylate-binding protein N-terminal domain-containing protein</fullName>
    </recommendedName>
</protein>